<dbReference type="PIRSF" id="PIRSF006232">
    <property type="entry name" value="Pirin"/>
    <property type="match status" value="1"/>
</dbReference>
<dbReference type="InterPro" id="IPR008778">
    <property type="entry name" value="Pirin_C_dom"/>
</dbReference>
<dbReference type="Gene3D" id="2.60.120.10">
    <property type="entry name" value="Jelly Rolls"/>
    <property type="match status" value="2"/>
</dbReference>
<feature type="binding site" evidence="2">
    <location>
        <position position="58"/>
    </location>
    <ligand>
        <name>Fe cation</name>
        <dbReference type="ChEBI" id="CHEBI:24875"/>
    </ligand>
</feature>
<organism evidence="6 7">
    <name type="scientific">Wickerhamomyces pijperi</name>
    <name type="common">Yeast</name>
    <name type="synonym">Pichia pijperi</name>
    <dbReference type="NCBI Taxonomy" id="599730"/>
    <lineage>
        <taxon>Eukaryota</taxon>
        <taxon>Fungi</taxon>
        <taxon>Dikarya</taxon>
        <taxon>Ascomycota</taxon>
        <taxon>Saccharomycotina</taxon>
        <taxon>Saccharomycetes</taxon>
        <taxon>Phaffomycetales</taxon>
        <taxon>Wickerhamomycetaceae</taxon>
        <taxon>Wickerhamomyces</taxon>
    </lineage>
</organism>
<comment type="caution">
    <text evidence="6">The sequence shown here is derived from an EMBL/GenBank/DDBJ whole genome shotgun (WGS) entry which is preliminary data.</text>
</comment>
<dbReference type="PANTHER" id="PTHR13903">
    <property type="entry name" value="PIRIN-RELATED"/>
    <property type="match status" value="1"/>
</dbReference>
<dbReference type="EMBL" id="JAEUBG010001492">
    <property type="protein sequence ID" value="KAH3686250.1"/>
    <property type="molecule type" value="Genomic_DNA"/>
</dbReference>
<feature type="binding site" evidence="2">
    <location>
        <position position="100"/>
    </location>
    <ligand>
        <name>Fe cation</name>
        <dbReference type="ChEBI" id="CHEBI:24875"/>
    </ligand>
</feature>
<feature type="domain" description="Pirin N-terminal" evidence="4">
    <location>
        <begin position="22"/>
        <end position="120"/>
    </location>
</feature>
<feature type="domain" description="Pirin C-terminal" evidence="5">
    <location>
        <begin position="175"/>
        <end position="280"/>
    </location>
</feature>
<comment type="cofactor">
    <cofactor evidence="2">
        <name>Fe cation</name>
        <dbReference type="ChEBI" id="CHEBI:24875"/>
    </cofactor>
    <text evidence="2">Binds 1 Fe cation per subunit.</text>
</comment>
<accession>A0A9P8QAU7</accession>
<dbReference type="InterPro" id="IPR012093">
    <property type="entry name" value="Pirin"/>
</dbReference>
<evidence type="ECO:0000256" key="3">
    <source>
        <dbReference type="RuleBase" id="RU003457"/>
    </source>
</evidence>
<evidence type="ECO:0008006" key="8">
    <source>
        <dbReference type="Google" id="ProtNLM"/>
    </source>
</evidence>
<dbReference type="CDD" id="cd02909">
    <property type="entry name" value="cupin_pirin_N"/>
    <property type="match status" value="1"/>
</dbReference>
<evidence type="ECO:0000313" key="6">
    <source>
        <dbReference type="EMBL" id="KAH3686250.1"/>
    </source>
</evidence>
<dbReference type="Pfam" id="PF02678">
    <property type="entry name" value="Pirin"/>
    <property type="match status" value="1"/>
</dbReference>
<gene>
    <name evidence="6" type="ORF">WICPIJ_002747</name>
</gene>
<evidence type="ECO:0000259" key="5">
    <source>
        <dbReference type="Pfam" id="PF05726"/>
    </source>
</evidence>
<reference evidence="6" key="1">
    <citation type="journal article" date="2021" name="Open Biol.">
        <title>Shared evolutionary footprints suggest mitochondrial oxidative damage underlies multiple complex I losses in fungi.</title>
        <authorList>
            <person name="Schikora-Tamarit M.A."/>
            <person name="Marcet-Houben M."/>
            <person name="Nosek J."/>
            <person name="Gabaldon T."/>
        </authorList>
    </citation>
    <scope>NUCLEOTIDE SEQUENCE</scope>
    <source>
        <strain evidence="6">CBS2887</strain>
    </source>
</reference>
<name>A0A9P8QAU7_WICPI</name>
<evidence type="ECO:0000259" key="4">
    <source>
        <dbReference type="Pfam" id="PF02678"/>
    </source>
</evidence>
<dbReference type="InterPro" id="IPR003829">
    <property type="entry name" value="Pirin_N_dom"/>
</dbReference>
<feature type="binding site" evidence="2">
    <location>
        <position position="56"/>
    </location>
    <ligand>
        <name>Fe cation</name>
        <dbReference type="ChEBI" id="CHEBI:24875"/>
    </ligand>
</feature>
<protein>
    <recommendedName>
        <fullName evidence="8">Pirin</fullName>
    </recommendedName>
</protein>
<keyword evidence="2" id="KW-0408">Iron</keyword>
<dbReference type="InterPro" id="IPR014710">
    <property type="entry name" value="RmlC-like_jellyroll"/>
</dbReference>
<dbReference type="OrthoDB" id="198735at2759"/>
<feature type="binding site" evidence="2">
    <location>
        <position position="102"/>
    </location>
    <ligand>
        <name>Fe cation</name>
        <dbReference type="ChEBI" id="CHEBI:24875"/>
    </ligand>
</feature>
<comment type="similarity">
    <text evidence="1 3">Belongs to the pirin family.</text>
</comment>
<evidence type="ECO:0000256" key="1">
    <source>
        <dbReference type="ARBA" id="ARBA00008416"/>
    </source>
</evidence>
<dbReference type="InterPro" id="IPR011051">
    <property type="entry name" value="RmlC_Cupin_sf"/>
</dbReference>
<dbReference type="CDD" id="cd02247">
    <property type="entry name" value="cupin_pirin_C"/>
    <property type="match status" value="1"/>
</dbReference>
<dbReference type="Proteomes" id="UP000774326">
    <property type="component" value="Unassembled WGS sequence"/>
</dbReference>
<keyword evidence="2" id="KW-0479">Metal-binding</keyword>
<evidence type="ECO:0000313" key="7">
    <source>
        <dbReference type="Proteomes" id="UP000774326"/>
    </source>
</evidence>
<keyword evidence="7" id="KW-1185">Reference proteome</keyword>
<sequence>MVQVRSLSKYFLAVSQEEGVGARVRRSIGTMKLRNFSPFLMLDHFHVVPPAGFPDHPHHGQETITYVLDGKMAHEDFTGSAGVLTPGDLQFMTAGKGIVHSEIPVEDAQKTPVVGMQLWVDLPKALKDCDPRYRDLKKDEIPIVKPHDKTTVKVISGESYGVKSVQELAYTPVDYYDFEVAPGGSFEQKFPEDFNVFLYLLEGGLQVNGTHLPQYYAAFFNRDGETVTGKVPEDQKGNSRFVLVGGKVLDQPIVQHGPFVETSKDKMHEVFMNYQTGTNGFERARGWSSKIAGGLKESEIKEGKIVKDEL</sequence>
<dbReference type="Pfam" id="PF05726">
    <property type="entry name" value="Pirin_C"/>
    <property type="match status" value="1"/>
</dbReference>
<dbReference type="SUPFAM" id="SSF51182">
    <property type="entry name" value="RmlC-like cupins"/>
    <property type="match status" value="1"/>
</dbReference>
<dbReference type="AlphaFoldDB" id="A0A9P8QAU7"/>
<dbReference type="PANTHER" id="PTHR13903:SF8">
    <property type="entry name" value="PIRIN"/>
    <property type="match status" value="1"/>
</dbReference>
<dbReference type="GO" id="GO:0046872">
    <property type="term" value="F:metal ion binding"/>
    <property type="evidence" value="ECO:0007669"/>
    <property type="project" value="UniProtKB-KW"/>
</dbReference>
<proteinExistence type="inferred from homology"/>
<reference evidence="6" key="2">
    <citation type="submission" date="2021-01" db="EMBL/GenBank/DDBJ databases">
        <authorList>
            <person name="Schikora-Tamarit M.A."/>
        </authorList>
    </citation>
    <scope>NUCLEOTIDE SEQUENCE</scope>
    <source>
        <strain evidence="6">CBS2887</strain>
    </source>
</reference>
<evidence type="ECO:0000256" key="2">
    <source>
        <dbReference type="PIRSR" id="PIRSR006232-1"/>
    </source>
</evidence>